<evidence type="ECO:0000313" key="7">
    <source>
        <dbReference type="Proteomes" id="UP000064967"/>
    </source>
</evidence>
<feature type="domain" description="Calcineurin-like phosphoesterase" evidence="5">
    <location>
        <begin position="130"/>
        <end position="329"/>
    </location>
</feature>
<dbReference type="GO" id="GO:0046872">
    <property type="term" value="F:metal ion binding"/>
    <property type="evidence" value="ECO:0007669"/>
    <property type="project" value="UniProtKB-KW"/>
</dbReference>
<sequence length="419" mass="46168">MALVIAHVSDLHVSEFGDTFHDRLRVVKRSANVAPVDSGKFEVVWEEAGWRVLHERGKSRAKITLVDPQGYTHPIPSLKEGGQVLDPVERAAAKACRLEARRASTLAAHLPSAGALKHLYEVTPRNSNVRLLRAVAAIEEADPDAVVITGDITDDGVGWELIEAAFDRWKKRGMLFAIPGNHDLYLFPLRGSGRPRPTHASKRDAWRGFAERIGLSLDGTGGWWRVLPDKDTVLVGLDSCARPQRRFFRHNGAIGPEQLAWLREIGRKPEFKNARNRLVMLHHHVVPLPHGVGRRPPSEIGMRLDDAKSAAEVFDEVGITAVLHGHRHVSEQRQPAGTNFTIFASPSLTLGCRSGNDPSFWRIELGERMHAARVRVPAFGIQQDEDPPSSAGALIDTVAELASSEDDSESAEQDGDVEI</sequence>
<dbReference type="PANTHER" id="PTHR42988:SF2">
    <property type="entry name" value="CYCLIC NUCLEOTIDE PHOSPHODIESTERASE CBUA0032-RELATED"/>
    <property type="match status" value="1"/>
</dbReference>
<evidence type="ECO:0000313" key="6">
    <source>
        <dbReference type="EMBL" id="AKV01775.1"/>
    </source>
</evidence>
<evidence type="ECO:0000256" key="3">
    <source>
        <dbReference type="ARBA" id="ARBA00023004"/>
    </source>
</evidence>
<name>A0A0K1Q8Q8_9BACT</name>
<dbReference type="Proteomes" id="UP000064967">
    <property type="component" value="Chromosome"/>
</dbReference>
<dbReference type="EMBL" id="CP012333">
    <property type="protein sequence ID" value="AKV01775.1"/>
    <property type="molecule type" value="Genomic_DNA"/>
</dbReference>
<dbReference type="RefSeq" id="WP_169928207.1">
    <property type="nucleotide sequence ID" value="NZ_CP012333.1"/>
</dbReference>
<accession>A0A0K1Q8Q8</accession>
<gene>
    <name evidence="6" type="ORF">AKJ09_08438</name>
</gene>
<dbReference type="Gene3D" id="3.60.21.10">
    <property type="match status" value="1"/>
</dbReference>
<keyword evidence="2" id="KW-0378">Hydrolase</keyword>
<reference evidence="6 7" key="1">
    <citation type="submission" date="2015-08" db="EMBL/GenBank/DDBJ databases">
        <authorList>
            <person name="Babu N.S."/>
            <person name="Beckwith C.J."/>
            <person name="Beseler K.G."/>
            <person name="Brison A."/>
            <person name="Carone J.V."/>
            <person name="Caskin T.P."/>
            <person name="Diamond M."/>
            <person name="Durham M.E."/>
            <person name="Foxe J.M."/>
            <person name="Go M."/>
            <person name="Henderson B.A."/>
            <person name="Jones I.B."/>
            <person name="McGettigan J.A."/>
            <person name="Micheletti S.J."/>
            <person name="Nasrallah M.E."/>
            <person name="Ortiz D."/>
            <person name="Piller C.R."/>
            <person name="Privatt S.R."/>
            <person name="Schneider S.L."/>
            <person name="Sharp S."/>
            <person name="Smith T.C."/>
            <person name="Stanton J.D."/>
            <person name="Ullery H.E."/>
            <person name="Wilson R.J."/>
            <person name="Serrano M.G."/>
            <person name="Buck G."/>
            <person name="Lee V."/>
            <person name="Wang Y."/>
            <person name="Carvalho R."/>
            <person name="Voegtly L."/>
            <person name="Shi R."/>
            <person name="Duckworth R."/>
            <person name="Johnson A."/>
            <person name="Loviza R."/>
            <person name="Walstead R."/>
            <person name="Shah Z."/>
            <person name="Kiflezghi M."/>
            <person name="Wade K."/>
            <person name="Ball S.L."/>
            <person name="Bradley K.W."/>
            <person name="Asai D.J."/>
            <person name="Bowman C.A."/>
            <person name="Russell D.A."/>
            <person name="Pope W.H."/>
            <person name="Jacobs-Sera D."/>
            <person name="Hendrix R.W."/>
            <person name="Hatfull G.F."/>
        </authorList>
    </citation>
    <scope>NUCLEOTIDE SEQUENCE [LARGE SCALE GENOMIC DNA]</scope>
    <source>
        <strain evidence="6 7">DSM 27648</strain>
    </source>
</reference>
<protein>
    <submittedName>
        <fullName evidence="6">3',5'-cyclic-nucleotide phosphodiesterase</fullName>
    </submittedName>
</protein>
<keyword evidence="1" id="KW-0479">Metal-binding</keyword>
<organism evidence="6 7">
    <name type="scientific">Labilithrix luteola</name>
    <dbReference type="NCBI Taxonomy" id="1391654"/>
    <lineage>
        <taxon>Bacteria</taxon>
        <taxon>Pseudomonadati</taxon>
        <taxon>Myxococcota</taxon>
        <taxon>Polyangia</taxon>
        <taxon>Polyangiales</taxon>
        <taxon>Labilitrichaceae</taxon>
        <taxon>Labilithrix</taxon>
    </lineage>
</organism>
<dbReference type="SUPFAM" id="SSF56300">
    <property type="entry name" value="Metallo-dependent phosphatases"/>
    <property type="match status" value="1"/>
</dbReference>
<dbReference type="PANTHER" id="PTHR42988">
    <property type="entry name" value="PHOSPHOHYDROLASE"/>
    <property type="match status" value="1"/>
</dbReference>
<keyword evidence="3" id="KW-0408">Iron</keyword>
<dbReference type="GO" id="GO:0016787">
    <property type="term" value="F:hydrolase activity"/>
    <property type="evidence" value="ECO:0007669"/>
    <property type="project" value="UniProtKB-KW"/>
</dbReference>
<dbReference type="PATRIC" id="fig|1391654.3.peg.8549"/>
<dbReference type="KEGG" id="llu:AKJ09_08438"/>
<comment type="similarity">
    <text evidence="4">Belongs to the cyclic nucleotide phosphodiesterase class-III family.</text>
</comment>
<evidence type="ECO:0000256" key="2">
    <source>
        <dbReference type="ARBA" id="ARBA00022801"/>
    </source>
</evidence>
<evidence type="ECO:0000256" key="4">
    <source>
        <dbReference type="ARBA" id="ARBA00025742"/>
    </source>
</evidence>
<evidence type="ECO:0000259" key="5">
    <source>
        <dbReference type="Pfam" id="PF00149"/>
    </source>
</evidence>
<dbReference type="Pfam" id="PF00149">
    <property type="entry name" value="Metallophos"/>
    <property type="match status" value="1"/>
</dbReference>
<proteinExistence type="inferred from homology"/>
<dbReference type="InterPro" id="IPR050884">
    <property type="entry name" value="CNP_phosphodiesterase-III"/>
</dbReference>
<keyword evidence="7" id="KW-1185">Reference proteome</keyword>
<evidence type="ECO:0000256" key="1">
    <source>
        <dbReference type="ARBA" id="ARBA00022723"/>
    </source>
</evidence>
<dbReference type="STRING" id="1391654.AKJ09_08438"/>
<dbReference type="AlphaFoldDB" id="A0A0K1Q8Q8"/>
<dbReference type="InterPro" id="IPR004843">
    <property type="entry name" value="Calcineurin-like_PHP"/>
</dbReference>
<dbReference type="InterPro" id="IPR029052">
    <property type="entry name" value="Metallo-depent_PP-like"/>
</dbReference>